<dbReference type="EMBL" id="MLJW01000160">
    <property type="protein sequence ID" value="OIQ95794.1"/>
    <property type="molecule type" value="Genomic_DNA"/>
</dbReference>
<organism evidence="3">
    <name type="scientific">mine drainage metagenome</name>
    <dbReference type="NCBI Taxonomy" id="410659"/>
    <lineage>
        <taxon>unclassified sequences</taxon>
        <taxon>metagenomes</taxon>
        <taxon>ecological metagenomes</taxon>
    </lineage>
</organism>
<dbReference type="PANTHER" id="PTHR35936:SF17">
    <property type="entry name" value="ARGININE-BINDING EXTRACELLULAR PROTEIN ARTP"/>
    <property type="match status" value="1"/>
</dbReference>
<feature type="domain" description="Solute-binding protein family 3/N-terminal" evidence="2">
    <location>
        <begin position="37"/>
        <end position="269"/>
    </location>
</feature>
<dbReference type="Pfam" id="PF00497">
    <property type="entry name" value="SBP_bac_3"/>
    <property type="match status" value="1"/>
</dbReference>
<accession>A0A1J5RK01</accession>
<dbReference type="InterPro" id="IPR001638">
    <property type="entry name" value="Solute-binding_3/MltF_N"/>
</dbReference>
<comment type="caution">
    <text evidence="3">The sequence shown here is derived from an EMBL/GenBank/DDBJ whole genome shotgun (WGS) entry which is preliminary data.</text>
</comment>
<dbReference type="SUPFAM" id="SSF53850">
    <property type="entry name" value="Periplasmic binding protein-like II"/>
    <property type="match status" value="1"/>
</dbReference>
<name>A0A1J5RK01_9ZZZZ</name>
<sequence>MKPKMLLLTGVFAAVATSFVAQAASADLLSEIKAKKEIVIGTEAAFPPFEFVKDGKIVGYDEDVMRDIMAGLPGVKVDQMNVPWESILPGLAAKKFDIVVTAVIETQERVEKFHFTQPLADATVGLLVRAGDTSIKTPEDISGKIVGSEAGSGMMKVLEIYNDKLKKEGKPGAKEIKGYVSIQDAFADLAAGRISAVAQSISSLGPLVKARPDTFKMLPAVIGPKSYFGFVGRKGPNSDSLVNFFNDRITQLKKSGKLKELQMKWFGFTMDLPDVVTVPVASK</sequence>
<dbReference type="SMART" id="SM00062">
    <property type="entry name" value="PBPb"/>
    <property type="match status" value="1"/>
</dbReference>
<gene>
    <name evidence="3" type="ORF">GALL_222530</name>
</gene>
<reference evidence="3" key="1">
    <citation type="submission" date="2016-10" db="EMBL/GenBank/DDBJ databases">
        <title>Sequence of Gallionella enrichment culture.</title>
        <authorList>
            <person name="Poehlein A."/>
            <person name="Muehling M."/>
            <person name="Daniel R."/>
        </authorList>
    </citation>
    <scope>NUCLEOTIDE SEQUENCE</scope>
</reference>
<evidence type="ECO:0000313" key="3">
    <source>
        <dbReference type="EMBL" id="OIQ95794.1"/>
    </source>
</evidence>
<keyword evidence="1" id="KW-0732">Signal</keyword>
<dbReference type="PANTHER" id="PTHR35936">
    <property type="entry name" value="MEMBRANE-BOUND LYTIC MUREIN TRANSGLYCOSYLASE F"/>
    <property type="match status" value="1"/>
</dbReference>
<protein>
    <submittedName>
        <fullName evidence="3">Putative amino-acid ABC transporter-binding protein</fullName>
    </submittedName>
</protein>
<evidence type="ECO:0000259" key="2">
    <source>
        <dbReference type="SMART" id="SM00062"/>
    </source>
</evidence>
<evidence type="ECO:0000256" key="1">
    <source>
        <dbReference type="ARBA" id="ARBA00022729"/>
    </source>
</evidence>
<proteinExistence type="predicted"/>
<dbReference type="AlphaFoldDB" id="A0A1J5RK01"/>
<dbReference type="Gene3D" id="3.40.190.10">
    <property type="entry name" value="Periplasmic binding protein-like II"/>
    <property type="match status" value="2"/>
</dbReference>